<evidence type="ECO:0008006" key="3">
    <source>
        <dbReference type="Google" id="ProtNLM"/>
    </source>
</evidence>
<dbReference type="EMBL" id="CABPRJ010000008">
    <property type="protein sequence ID" value="VVC25053.1"/>
    <property type="molecule type" value="Genomic_DNA"/>
</dbReference>
<dbReference type="AlphaFoldDB" id="A0A5E4M0J1"/>
<gene>
    <name evidence="1" type="ORF">CINCED_3A005694</name>
</gene>
<proteinExistence type="predicted"/>
<evidence type="ECO:0000313" key="1">
    <source>
        <dbReference type="EMBL" id="VVC25053.1"/>
    </source>
</evidence>
<sequence length="87" mass="10317">MILFRLWSFIYQIWTFEKIPEDWKIALLCSVHKKGDKQDSNNNRRIALLSVAYKVLENCILSWIKIKLKQIIDDYQGGFRPGRSTVD</sequence>
<evidence type="ECO:0000313" key="2">
    <source>
        <dbReference type="Proteomes" id="UP000325440"/>
    </source>
</evidence>
<name>A0A5E4M0J1_9HEMI</name>
<protein>
    <recommendedName>
        <fullName evidence="3">Reverse transcriptase domain</fullName>
    </recommendedName>
</protein>
<organism evidence="1 2">
    <name type="scientific">Cinara cedri</name>
    <dbReference type="NCBI Taxonomy" id="506608"/>
    <lineage>
        <taxon>Eukaryota</taxon>
        <taxon>Metazoa</taxon>
        <taxon>Ecdysozoa</taxon>
        <taxon>Arthropoda</taxon>
        <taxon>Hexapoda</taxon>
        <taxon>Insecta</taxon>
        <taxon>Pterygota</taxon>
        <taxon>Neoptera</taxon>
        <taxon>Paraneoptera</taxon>
        <taxon>Hemiptera</taxon>
        <taxon>Sternorrhyncha</taxon>
        <taxon>Aphidomorpha</taxon>
        <taxon>Aphidoidea</taxon>
        <taxon>Aphididae</taxon>
        <taxon>Lachninae</taxon>
        <taxon>Cinara</taxon>
    </lineage>
</organism>
<dbReference type="OrthoDB" id="6626218at2759"/>
<accession>A0A5E4M0J1</accession>
<dbReference type="Proteomes" id="UP000325440">
    <property type="component" value="Unassembled WGS sequence"/>
</dbReference>
<dbReference type="PANTHER" id="PTHR19446">
    <property type="entry name" value="REVERSE TRANSCRIPTASES"/>
    <property type="match status" value="1"/>
</dbReference>
<keyword evidence="2" id="KW-1185">Reference proteome</keyword>
<reference evidence="1 2" key="1">
    <citation type="submission" date="2019-08" db="EMBL/GenBank/DDBJ databases">
        <authorList>
            <person name="Alioto T."/>
            <person name="Alioto T."/>
            <person name="Gomez Garrido J."/>
        </authorList>
    </citation>
    <scope>NUCLEOTIDE SEQUENCE [LARGE SCALE GENOMIC DNA]</scope>
</reference>